<dbReference type="InterPro" id="IPR029056">
    <property type="entry name" value="Ribokinase-like"/>
</dbReference>
<dbReference type="InterPro" id="IPR011611">
    <property type="entry name" value="PfkB_dom"/>
</dbReference>
<evidence type="ECO:0000256" key="1">
    <source>
        <dbReference type="ARBA" id="ARBA00022679"/>
    </source>
</evidence>
<dbReference type="Pfam" id="PF00294">
    <property type="entry name" value="PfkB"/>
    <property type="match status" value="1"/>
</dbReference>
<sequence>MTTIQHGRPRMRCRRTGPVIEWPRGFVALAKTAAIASSVPNMEKADRPMTRVEIAVVGVHVLDTHVLGITSIPEGSQGQLVPTIKISPAGTAGGTAVVLSRLGAAVRSFGAIGTDAMGDALLAMLCREGVDVGGLVRTTATQTSASVIPVRSNGDRPAWHCVGANAMLRLEDLNLDEVIRSSHLHLGGPEFLGGPAAGELLQYAKSNGLSTSVDILAAGDPGLLQWIADVLPHTDYLLPNDEQVLGLTGAADVLTGARCLLAAGAGCVAVTQGSKGAVVVSDAESVEVPAFAIDVVDTTGCGDAFSAGFILGRALGRDLREAARLGCATAAHVASGIGTDAGAYDFDVIEAFASGDHSATA</sequence>
<dbReference type="HOGENOM" id="CLU_027634_6_0_11"/>
<dbReference type="CDD" id="cd01166">
    <property type="entry name" value="KdgK"/>
    <property type="match status" value="1"/>
</dbReference>
<organism evidence="4 5">
    <name type="scientific">Mycobacterium kansasii ATCC 12478</name>
    <dbReference type="NCBI Taxonomy" id="557599"/>
    <lineage>
        <taxon>Bacteria</taxon>
        <taxon>Bacillati</taxon>
        <taxon>Actinomycetota</taxon>
        <taxon>Actinomycetes</taxon>
        <taxon>Mycobacteriales</taxon>
        <taxon>Mycobacteriaceae</taxon>
        <taxon>Mycobacterium</taxon>
    </lineage>
</organism>
<reference evidence="4 5" key="1">
    <citation type="submission" date="2013-10" db="EMBL/GenBank/DDBJ databases">
        <title>Genome sequence of Mycobacterium kansasii.</title>
        <authorList>
            <consortium name="McGill University Mycobacterium genome consortium"/>
            <person name="Veyrier F.J."/>
            <person name="Behr M.A."/>
        </authorList>
    </citation>
    <scope>NUCLEOTIDE SEQUENCE [LARGE SCALE GENOMIC DNA]</scope>
    <source>
        <strain evidence="4 5">ATCC 12478</strain>
    </source>
</reference>
<dbReference type="EMBL" id="CP006835">
    <property type="protein sequence ID" value="AGZ49097.1"/>
    <property type="molecule type" value="Genomic_DNA"/>
</dbReference>
<gene>
    <name evidence="4" type="ORF">MKAN_01365</name>
</gene>
<dbReference type="eggNOG" id="COG0524">
    <property type="taxonomic scope" value="Bacteria"/>
</dbReference>
<evidence type="ECO:0000313" key="5">
    <source>
        <dbReference type="Proteomes" id="UP000017786"/>
    </source>
</evidence>
<dbReference type="PANTHER" id="PTHR10584">
    <property type="entry name" value="SUGAR KINASE"/>
    <property type="match status" value="1"/>
</dbReference>
<evidence type="ECO:0000313" key="4">
    <source>
        <dbReference type="EMBL" id="AGZ49097.1"/>
    </source>
</evidence>
<name>U5WJF6_MYCKA</name>
<accession>U5WJF6</accession>
<evidence type="ECO:0000259" key="3">
    <source>
        <dbReference type="Pfam" id="PF00294"/>
    </source>
</evidence>
<keyword evidence="2 4" id="KW-0418">Kinase</keyword>
<keyword evidence="1" id="KW-0808">Transferase</keyword>
<dbReference type="Gene3D" id="3.40.1190.20">
    <property type="match status" value="1"/>
</dbReference>
<dbReference type="AlphaFoldDB" id="U5WJF6"/>
<dbReference type="GO" id="GO:0016301">
    <property type="term" value="F:kinase activity"/>
    <property type="evidence" value="ECO:0007669"/>
    <property type="project" value="UniProtKB-KW"/>
</dbReference>
<proteinExistence type="predicted"/>
<dbReference type="PANTHER" id="PTHR10584:SF166">
    <property type="entry name" value="RIBOKINASE"/>
    <property type="match status" value="1"/>
</dbReference>
<dbReference type="GO" id="GO:0005829">
    <property type="term" value="C:cytosol"/>
    <property type="evidence" value="ECO:0007669"/>
    <property type="project" value="TreeGrafter"/>
</dbReference>
<protein>
    <submittedName>
        <fullName evidence="4">Sugar kinase</fullName>
    </submittedName>
</protein>
<evidence type="ECO:0000256" key="2">
    <source>
        <dbReference type="ARBA" id="ARBA00022777"/>
    </source>
</evidence>
<dbReference type="Proteomes" id="UP000017786">
    <property type="component" value="Chromosome"/>
</dbReference>
<dbReference type="SUPFAM" id="SSF53613">
    <property type="entry name" value="Ribokinase-like"/>
    <property type="match status" value="1"/>
</dbReference>
<dbReference type="KEGG" id="mkn:MKAN_01365"/>
<feature type="domain" description="Carbohydrate kinase PfkB" evidence="3">
    <location>
        <begin position="77"/>
        <end position="341"/>
    </location>
</feature>